<dbReference type="PANTHER" id="PTHR31901">
    <property type="entry name" value="GH3 DOMAIN-CONTAINING PROTEIN"/>
    <property type="match status" value="1"/>
</dbReference>
<name>A0A176W9R4_MARPO</name>
<comment type="similarity">
    <text evidence="1">Belongs to the IAA-amido conjugating enzyme family.</text>
</comment>
<feature type="domain" description="GH3 C-terminal" evidence="3">
    <location>
        <begin position="571"/>
        <end position="684"/>
    </location>
</feature>
<dbReference type="InterPro" id="IPR055377">
    <property type="entry name" value="GH3_M"/>
</dbReference>
<reference evidence="4" key="1">
    <citation type="submission" date="2016-03" db="EMBL/GenBank/DDBJ databases">
        <title>Mechanisms controlling the formation of the plant cell surface in tip-growing cells are functionally conserved among land plants.</title>
        <authorList>
            <person name="Honkanen S."/>
            <person name="Jones V.A."/>
            <person name="Morieri G."/>
            <person name="Champion C."/>
            <person name="Hetherington A.J."/>
            <person name="Kelly S."/>
            <person name="Saint-Marcoux D."/>
            <person name="Proust H."/>
            <person name="Prescott H."/>
            <person name="Dolan L."/>
        </authorList>
    </citation>
    <scope>NUCLEOTIDE SEQUENCE [LARGE SCALE GENOMIC DNA]</scope>
    <source>
        <tissue evidence="4">Whole gametophyte</tissue>
    </source>
</reference>
<dbReference type="Pfam" id="PF23572">
    <property type="entry name" value="GH3_C"/>
    <property type="match status" value="1"/>
</dbReference>
<dbReference type="InterPro" id="IPR055378">
    <property type="entry name" value="GH3_C"/>
</dbReference>
<protein>
    <submittedName>
        <fullName evidence="4">Uncharacterized protein</fullName>
    </submittedName>
</protein>
<organism evidence="4 5">
    <name type="scientific">Marchantia polymorpha subsp. ruderalis</name>
    <dbReference type="NCBI Taxonomy" id="1480154"/>
    <lineage>
        <taxon>Eukaryota</taxon>
        <taxon>Viridiplantae</taxon>
        <taxon>Streptophyta</taxon>
        <taxon>Embryophyta</taxon>
        <taxon>Marchantiophyta</taxon>
        <taxon>Marchantiopsida</taxon>
        <taxon>Marchantiidae</taxon>
        <taxon>Marchantiales</taxon>
        <taxon>Marchantiaceae</taxon>
        <taxon>Marchantia</taxon>
    </lineage>
</organism>
<evidence type="ECO:0000313" key="4">
    <source>
        <dbReference type="EMBL" id="OAE29311.1"/>
    </source>
</evidence>
<comment type="caution">
    <text evidence="4">The sequence shown here is derived from an EMBL/GenBank/DDBJ whole genome shotgun (WGS) entry which is preliminary data.</text>
</comment>
<dbReference type="Proteomes" id="UP000077202">
    <property type="component" value="Unassembled WGS sequence"/>
</dbReference>
<dbReference type="Pfam" id="PF03321">
    <property type="entry name" value="GH3"/>
    <property type="match status" value="1"/>
</dbReference>
<dbReference type="AlphaFoldDB" id="A0A176W9R4"/>
<sequence>MFFGPRRGRKKAMAFGERFKICLHRDRDSKALHLSSSQYALLLAHCQTPVNKTMEERMGRGVPLFVEPERPEEVVERIVYLLENVKDIQRILLENLLKKHGDCEYLEKYKKDGKIDVQTFRERVPLITYEDIQRDIQRTAQRGKHANILCCEEPVHFHQSGGTSGGKLKMLPVTGSARETLVEYFVMIDAWFHMKSTVKRTSAGGIGMTFFFGGDCLKTPGGHDLLLVSSWFVRQSMSAYRQTPERFASPLEVILCRDFAQSVYCQLLCGLIRSAEVAMMSSLIISVLATAVTFLQENWEELCNDISTGKLSARITDQKVRRAVSQILHTPDPELAAKIRAECSKDTWAGILTRLWPNLRFISGICTGSLLQFVDHFEFFTDHKVPVVCLVYGSSEGAIGMNPYPDAHPNDITYVFLPQMGYFEFRNIRDSSVVDISDVVVGEDYEFIMTNLSGSARRDMGLVYQAEAGRLDCRAQHWVPMPMGFGLNSMDGHGQCYGWAKVAAGAYGLGMNGFVGYVMGEMLRMKRLWRYKMADVLKCVGYIHSSPEFKFLGRENTLVNVAQEIVHEYEMTLAVESAAKLHLFAGAHLMGYTTTVNVKSFPGHYVVFWELQIEHSSAEGEHQEELEQCCLAIENSLNEKYRADRNMGTIAPLEINLVKPGSFSNLMQQAQATRCSTQLKQTRTYKPDHPAVQFLYSAAQHKFRSSKALTL</sequence>
<dbReference type="GO" id="GO:0005737">
    <property type="term" value="C:cytoplasm"/>
    <property type="evidence" value="ECO:0007669"/>
    <property type="project" value="TreeGrafter"/>
</dbReference>
<accession>A0A176W9R4</accession>
<dbReference type="PANTHER" id="PTHR31901:SF9">
    <property type="entry name" value="GH3 DOMAIN-CONTAINING PROTEIN"/>
    <property type="match status" value="1"/>
</dbReference>
<gene>
    <name evidence="4" type="ORF">AXG93_3102s1380</name>
</gene>
<evidence type="ECO:0000313" key="5">
    <source>
        <dbReference type="Proteomes" id="UP000077202"/>
    </source>
</evidence>
<dbReference type="GO" id="GO:0016881">
    <property type="term" value="F:acid-amino acid ligase activity"/>
    <property type="evidence" value="ECO:0007669"/>
    <property type="project" value="TreeGrafter"/>
</dbReference>
<keyword evidence="5" id="KW-1185">Reference proteome</keyword>
<evidence type="ECO:0000256" key="1">
    <source>
        <dbReference type="ARBA" id="ARBA00008068"/>
    </source>
</evidence>
<evidence type="ECO:0000259" key="2">
    <source>
        <dbReference type="Pfam" id="PF23571"/>
    </source>
</evidence>
<dbReference type="InterPro" id="IPR004993">
    <property type="entry name" value="GH3"/>
</dbReference>
<proteinExistence type="inferred from homology"/>
<evidence type="ECO:0000259" key="3">
    <source>
        <dbReference type="Pfam" id="PF23572"/>
    </source>
</evidence>
<dbReference type="Pfam" id="PF23571">
    <property type="entry name" value="GH3_M"/>
    <property type="match status" value="2"/>
</dbReference>
<feature type="domain" description="GH3 middle" evidence="2">
    <location>
        <begin position="528"/>
        <end position="554"/>
    </location>
</feature>
<dbReference type="EMBL" id="LVLJ01001475">
    <property type="protein sequence ID" value="OAE29311.1"/>
    <property type="molecule type" value="Genomic_DNA"/>
</dbReference>
<feature type="domain" description="GH3 middle" evidence="2">
    <location>
        <begin position="414"/>
        <end position="463"/>
    </location>
</feature>